<evidence type="ECO:0000256" key="2">
    <source>
        <dbReference type="ARBA" id="ARBA00010617"/>
    </source>
</evidence>
<dbReference type="Proteomes" id="UP001457282">
    <property type="component" value="Unassembled WGS sequence"/>
</dbReference>
<accession>A0AAW1X9M9</accession>
<evidence type="ECO:0000256" key="8">
    <source>
        <dbReference type="ARBA" id="ARBA00023004"/>
    </source>
</evidence>
<protein>
    <submittedName>
        <fullName evidence="12">Uncharacterized protein</fullName>
    </submittedName>
</protein>
<gene>
    <name evidence="12" type="ORF">M0R45_020267</name>
</gene>
<keyword evidence="4 11" id="KW-0812">Transmembrane</keyword>
<dbReference type="PANTHER" id="PTHR24282:SF20">
    <property type="entry name" value="CYTOCHROME P450 CYP749A22-LIKE"/>
    <property type="match status" value="1"/>
</dbReference>
<evidence type="ECO:0000256" key="5">
    <source>
        <dbReference type="ARBA" id="ARBA00022723"/>
    </source>
</evidence>
<dbReference type="GO" id="GO:0004497">
    <property type="term" value="F:monooxygenase activity"/>
    <property type="evidence" value="ECO:0007669"/>
    <property type="project" value="UniProtKB-KW"/>
</dbReference>
<dbReference type="GO" id="GO:0016020">
    <property type="term" value="C:membrane"/>
    <property type="evidence" value="ECO:0007669"/>
    <property type="project" value="UniProtKB-SubCell"/>
</dbReference>
<evidence type="ECO:0000256" key="11">
    <source>
        <dbReference type="SAM" id="Phobius"/>
    </source>
</evidence>
<dbReference type="InterPro" id="IPR001128">
    <property type="entry name" value="Cyt_P450"/>
</dbReference>
<evidence type="ECO:0000256" key="4">
    <source>
        <dbReference type="ARBA" id="ARBA00022692"/>
    </source>
</evidence>
<keyword evidence="3" id="KW-0349">Heme</keyword>
<evidence type="ECO:0000256" key="6">
    <source>
        <dbReference type="ARBA" id="ARBA00022989"/>
    </source>
</evidence>
<sequence length="205" mass="23736">MMRLVGDTVLTLPSFLCTFLVLLALIFIKIFHKLWWTPTRIQKFMASLGISGPSYRLIHRNNKEISNMIKEARSRSIRNLSHDVLPEVQPHIHSWTKSYGMNFLQWYSLQLVLVIAEPELCNEILNNKDRIYTKQKPTVYGKKLLGDSVAMAEGEKWSKLRKLSNHAFHGDNLKSMIPDMIASSRHTKSREGFCDSTFYRLAHSN</sequence>
<dbReference type="GO" id="GO:0020037">
    <property type="term" value="F:heme binding"/>
    <property type="evidence" value="ECO:0007669"/>
    <property type="project" value="InterPro"/>
</dbReference>
<evidence type="ECO:0000313" key="13">
    <source>
        <dbReference type="Proteomes" id="UP001457282"/>
    </source>
</evidence>
<dbReference type="InterPro" id="IPR036396">
    <property type="entry name" value="Cyt_P450_sf"/>
</dbReference>
<evidence type="ECO:0000256" key="10">
    <source>
        <dbReference type="ARBA" id="ARBA00023136"/>
    </source>
</evidence>
<keyword evidence="8" id="KW-0408">Iron</keyword>
<feature type="transmembrane region" description="Helical" evidence="11">
    <location>
        <begin position="12"/>
        <end position="31"/>
    </location>
</feature>
<dbReference type="GO" id="GO:0005506">
    <property type="term" value="F:iron ion binding"/>
    <property type="evidence" value="ECO:0007669"/>
    <property type="project" value="InterPro"/>
</dbReference>
<keyword evidence="6 11" id="KW-1133">Transmembrane helix</keyword>
<dbReference type="InterPro" id="IPR050665">
    <property type="entry name" value="Cytochrome_P450_Monooxygen"/>
</dbReference>
<dbReference type="SUPFAM" id="SSF48264">
    <property type="entry name" value="Cytochrome P450"/>
    <property type="match status" value="1"/>
</dbReference>
<comment type="similarity">
    <text evidence="2">Belongs to the cytochrome P450 family.</text>
</comment>
<comment type="caution">
    <text evidence="12">The sequence shown here is derived from an EMBL/GenBank/DDBJ whole genome shotgun (WGS) entry which is preliminary data.</text>
</comment>
<reference evidence="12 13" key="1">
    <citation type="journal article" date="2023" name="G3 (Bethesda)">
        <title>A chromosome-length genome assembly and annotation of blackberry (Rubus argutus, cv. 'Hillquist').</title>
        <authorList>
            <person name="Bruna T."/>
            <person name="Aryal R."/>
            <person name="Dudchenko O."/>
            <person name="Sargent D.J."/>
            <person name="Mead D."/>
            <person name="Buti M."/>
            <person name="Cavallini A."/>
            <person name="Hytonen T."/>
            <person name="Andres J."/>
            <person name="Pham M."/>
            <person name="Weisz D."/>
            <person name="Mascagni F."/>
            <person name="Usai G."/>
            <person name="Natali L."/>
            <person name="Bassil N."/>
            <person name="Fernandez G.E."/>
            <person name="Lomsadze A."/>
            <person name="Armour M."/>
            <person name="Olukolu B."/>
            <person name="Poorten T."/>
            <person name="Britton C."/>
            <person name="Davik J."/>
            <person name="Ashrafi H."/>
            <person name="Aiden E.L."/>
            <person name="Borodovsky M."/>
            <person name="Worthington M."/>
        </authorList>
    </citation>
    <scope>NUCLEOTIDE SEQUENCE [LARGE SCALE GENOMIC DNA]</scope>
    <source>
        <strain evidence="12">PI 553951</strain>
    </source>
</reference>
<keyword evidence="7" id="KW-0560">Oxidoreductase</keyword>
<keyword evidence="5" id="KW-0479">Metal-binding</keyword>
<evidence type="ECO:0000256" key="3">
    <source>
        <dbReference type="ARBA" id="ARBA00022617"/>
    </source>
</evidence>
<dbReference type="Gene3D" id="1.10.630.10">
    <property type="entry name" value="Cytochrome P450"/>
    <property type="match status" value="1"/>
</dbReference>
<dbReference type="GO" id="GO:0016705">
    <property type="term" value="F:oxidoreductase activity, acting on paired donors, with incorporation or reduction of molecular oxygen"/>
    <property type="evidence" value="ECO:0007669"/>
    <property type="project" value="InterPro"/>
</dbReference>
<proteinExistence type="inferred from homology"/>
<keyword evidence="13" id="KW-1185">Reference proteome</keyword>
<dbReference type="PANTHER" id="PTHR24282">
    <property type="entry name" value="CYTOCHROME P450 FAMILY MEMBER"/>
    <property type="match status" value="1"/>
</dbReference>
<dbReference type="Pfam" id="PF00067">
    <property type="entry name" value="p450"/>
    <property type="match status" value="1"/>
</dbReference>
<name>A0AAW1X9M9_RUBAR</name>
<evidence type="ECO:0000256" key="1">
    <source>
        <dbReference type="ARBA" id="ARBA00004167"/>
    </source>
</evidence>
<dbReference type="EMBL" id="JBEDUW010000004">
    <property type="protein sequence ID" value="KAK9933054.1"/>
    <property type="molecule type" value="Genomic_DNA"/>
</dbReference>
<keyword evidence="10 11" id="KW-0472">Membrane</keyword>
<evidence type="ECO:0000256" key="9">
    <source>
        <dbReference type="ARBA" id="ARBA00023033"/>
    </source>
</evidence>
<organism evidence="12 13">
    <name type="scientific">Rubus argutus</name>
    <name type="common">Southern blackberry</name>
    <dbReference type="NCBI Taxonomy" id="59490"/>
    <lineage>
        <taxon>Eukaryota</taxon>
        <taxon>Viridiplantae</taxon>
        <taxon>Streptophyta</taxon>
        <taxon>Embryophyta</taxon>
        <taxon>Tracheophyta</taxon>
        <taxon>Spermatophyta</taxon>
        <taxon>Magnoliopsida</taxon>
        <taxon>eudicotyledons</taxon>
        <taxon>Gunneridae</taxon>
        <taxon>Pentapetalae</taxon>
        <taxon>rosids</taxon>
        <taxon>fabids</taxon>
        <taxon>Rosales</taxon>
        <taxon>Rosaceae</taxon>
        <taxon>Rosoideae</taxon>
        <taxon>Rosoideae incertae sedis</taxon>
        <taxon>Rubus</taxon>
    </lineage>
</organism>
<dbReference type="AlphaFoldDB" id="A0AAW1X9M9"/>
<evidence type="ECO:0000313" key="12">
    <source>
        <dbReference type="EMBL" id="KAK9933054.1"/>
    </source>
</evidence>
<evidence type="ECO:0000256" key="7">
    <source>
        <dbReference type="ARBA" id="ARBA00023002"/>
    </source>
</evidence>
<comment type="subcellular location">
    <subcellularLocation>
        <location evidence="1">Membrane</location>
        <topology evidence="1">Single-pass membrane protein</topology>
    </subcellularLocation>
</comment>
<keyword evidence="9" id="KW-0503">Monooxygenase</keyword>